<dbReference type="PROSITE" id="PS01223">
    <property type="entry name" value="PROA"/>
    <property type="match status" value="1"/>
</dbReference>
<keyword evidence="2 7" id="KW-0028">Amino-acid biosynthesis</keyword>
<dbReference type="InterPro" id="IPR015590">
    <property type="entry name" value="Aldehyde_DH_dom"/>
</dbReference>
<evidence type="ECO:0000256" key="5">
    <source>
        <dbReference type="ARBA" id="ARBA00023002"/>
    </source>
</evidence>
<dbReference type="RefSeq" id="WP_381009331.1">
    <property type="nucleotide sequence ID" value="NZ_JBHTJF010000009.1"/>
</dbReference>
<evidence type="ECO:0000256" key="7">
    <source>
        <dbReference type="HAMAP-Rule" id="MF_00412"/>
    </source>
</evidence>
<dbReference type="NCBIfam" id="NF001221">
    <property type="entry name" value="PRK00197.1"/>
    <property type="match status" value="1"/>
</dbReference>
<dbReference type="PANTHER" id="PTHR11063:SF8">
    <property type="entry name" value="DELTA-1-PYRROLINE-5-CARBOXYLATE SYNTHASE"/>
    <property type="match status" value="1"/>
</dbReference>
<feature type="domain" description="Aldehyde dehydrogenase" evidence="8">
    <location>
        <begin position="8"/>
        <end position="280"/>
    </location>
</feature>
<gene>
    <name evidence="7" type="primary">proA</name>
    <name evidence="9" type="ORF">ACFQ0V_02620</name>
</gene>
<comment type="catalytic activity">
    <reaction evidence="6 7">
        <text>L-glutamate 5-semialdehyde + phosphate + NADP(+) = L-glutamyl 5-phosphate + NADPH + H(+)</text>
        <dbReference type="Rhea" id="RHEA:19541"/>
        <dbReference type="ChEBI" id="CHEBI:15378"/>
        <dbReference type="ChEBI" id="CHEBI:43474"/>
        <dbReference type="ChEBI" id="CHEBI:57783"/>
        <dbReference type="ChEBI" id="CHEBI:58066"/>
        <dbReference type="ChEBI" id="CHEBI:58274"/>
        <dbReference type="ChEBI" id="CHEBI:58349"/>
        <dbReference type="EC" id="1.2.1.41"/>
    </reaction>
</comment>
<dbReference type="Gene3D" id="3.40.605.10">
    <property type="entry name" value="Aldehyde Dehydrogenase, Chain A, domain 1"/>
    <property type="match status" value="1"/>
</dbReference>
<dbReference type="InterPro" id="IPR012134">
    <property type="entry name" value="Glu-5-SA_DH"/>
</dbReference>
<keyword evidence="5 7" id="KW-0560">Oxidoreductase</keyword>
<keyword evidence="10" id="KW-1185">Reference proteome</keyword>
<dbReference type="HAMAP" id="MF_00412">
    <property type="entry name" value="ProA"/>
    <property type="match status" value="1"/>
</dbReference>
<comment type="caution">
    <text evidence="9">The sequence shown here is derived from an EMBL/GenBank/DDBJ whole genome shotgun (WGS) entry which is preliminary data.</text>
</comment>
<dbReference type="InterPro" id="IPR020593">
    <property type="entry name" value="G-glutamylP_reductase_CS"/>
</dbReference>
<comment type="function">
    <text evidence="7">Catalyzes the NADPH-dependent reduction of L-glutamate 5-phosphate into L-glutamate 5-semialdehyde and phosphate. The product spontaneously undergoes cyclization to form 1-pyrroline-5-carboxylate.</text>
</comment>
<organism evidence="9 10">
    <name type="scientific">Savagea faecisuis</name>
    <dbReference type="NCBI Taxonomy" id="1274803"/>
    <lineage>
        <taxon>Bacteria</taxon>
        <taxon>Bacillati</taxon>
        <taxon>Bacillota</taxon>
        <taxon>Bacilli</taxon>
        <taxon>Bacillales</taxon>
        <taxon>Caryophanaceae</taxon>
        <taxon>Savagea</taxon>
    </lineage>
</organism>
<evidence type="ECO:0000259" key="8">
    <source>
        <dbReference type="Pfam" id="PF00171"/>
    </source>
</evidence>
<keyword evidence="7" id="KW-0963">Cytoplasm</keyword>
<name>A0ABW3GWJ1_9BACL</name>
<dbReference type="EC" id="1.2.1.41" evidence="7"/>
<evidence type="ECO:0000256" key="4">
    <source>
        <dbReference type="ARBA" id="ARBA00022857"/>
    </source>
</evidence>
<dbReference type="NCBIfam" id="TIGR00407">
    <property type="entry name" value="proA"/>
    <property type="match status" value="1"/>
</dbReference>
<dbReference type="InterPro" id="IPR016162">
    <property type="entry name" value="Ald_DH_N"/>
</dbReference>
<comment type="pathway">
    <text evidence="1 7">Amino-acid biosynthesis; L-proline biosynthesis; L-glutamate 5-semialdehyde from L-glutamate: step 2/2.</text>
</comment>
<dbReference type="PANTHER" id="PTHR11063">
    <property type="entry name" value="GLUTAMATE SEMIALDEHYDE DEHYDROGENASE"/>
    <property type="match status" value="1"/>
</dbReference>
<evidence type="ECO:0000256" key="3">
    <source>
        <dbReference type="ARBA" id="ARBA00022650"/>
    </source>
</evidence>
<dbReference type="EMBL" id="JBHTJF010000009">
    <property type="protein sequence ID" value="MFD0942663.1"/>
    <property type="molecule type" value="Genomic_DNA"/>
</dbReference>
<evidence type="ECO:0000313" key="10">
    <source>
        <dbReference type="Proteomes" id="UP001596976"/>
    </source>
</evidence>
<dbReference type="Gene3D" id="3.40.309.10">
    <property type="entry name" value="Aldehyde Dehydrogenase, Chain A, domain 2"/>
    <property type="match status" value="1"/>
</dbReference>
<dbReference type="InterPro" id="IPR016163">
    <property type="entry name" value="Ald_DH_C"/>
</dbReference>
<dbReference type="PIRSF" id="PIRSF000151">
    <property type="entry name" value="GPR"/>
    <property type="match status" value="1"/>
</dbReference>
<evidence type="ECO:0000256" key="2">
    <source>
        <dbReference type="ARBA" id="ARBA00022605"/>
    </source>
</evidence>
<keyword evidence="3 7" id="KW-0641">Proline biosynthesis</keyword>
<comment type="subcellular location">
    <subcellularLocation>
        <location evidence="7">Cytoplasm</location>
    </subcellularLocation>
</comment>
<evidence type="ECO:0000256" key="6">
    <source>
        <dbReference type="ARBA" id="ARBA00049024"/>
    </source>
</evidence>
<dbReference type="Pfam" id="PF00171">
    <property type="entry name" value="Aldedh"/>
    <property type="match status" value="1"/>
</dbReference>
<dbReference type="Proteomes" id="UP001596976">
    <property type="component" value="Unassembled WGS sequence"/>
</dbReference>
<protein>
    <recommendedName>
        <fullName evidence="7">Gamma-glutamyl phosphate reductase</fullName>
        <shortName evidence="7">GPR</shortName>
        <ecNumber evidence="7">1.2.1.41</ecNumber>
    </recommendedName>
    <alternativeName>
        <fullName evidence="7">Glutamate-5-semialdehyde dehydrogenase</fullName>
    </alternativeName>
    <alternativeName>
        <fullName evidence="7">Glutamyl-gamma-semialdehyde dehydrogenase</fullName>
        <shortName evidence="7">GSA dehydrogenase</shortName>
    </alternativeName>
</protein>
<dbReference type="GO" id="GO:0004350">
    <property type="term" value="F:glutamate-5-semialdehyde dehydrogenase activity"/>
    <property type="evidence" value="ECO:0007669"/>
    <property type="project" value="UniProtKB-EC"/>
</dbReference>
<dbReference type="CDD" id="cd07079">
    <property type="entry name" value="ALDH_F18-19_ProA-GPR"/>
    <property type="match status" value="1"/>
</dbReference>
<dbReference type="SUPFAM" id="SSF53720">
    <property type="entry name" value="ALDH-like"/>
    <property type="match status" value="1"/>
</dbReference>
<dbReference type="InterPro" id="IPR016161">
    <property type="entry name" value="Ald_DH/histidinol_DH"/>
</dbReference>
<accession>A0ABW3GWJ1</accession>
<proteinExistence type="inferred from homology"/>
<reference evidence="10" key="1">
    <citation type="journal article" date="2019" name="Int. J. Syst. Evol. Microbiol.">
        <title>The Global Catalogue of Microorganisms (GCM) 10K type strain sequencing project: providing services to taxonomists for standard genome sequencing and annotation.</title>
        <authorList>
            <consortium name="The Broad Institute Genomics Platform"/>
            <consortium name="The Broad Institute Genome Sequencing Center for Infectious Disease"/>
            <person name="Wu L."/>
            <person name="Ma J."/>
        </authorList>
    </citation>
    <scope>NUCLEOTIDE SEQUENCE [LARGE SCALE GENOMIC DNA]</scope>
    <source>
        <strain evidence="10">CCUG 63563</strain>
    </source>
</reference>
<dbReference type="InterPro" id="IPR000965">
    <property type="entry name" value="GPR_dom"/>
</dbReference>
<comment type="similarity">
    <text evidence="7">Belongs to the gamma-glutamyl phosphate reductase family.</text>
</comment>
<sequence length="408" mass="44552">MEMIEIGQLAKKASQQLAQLTEEQTNEVLRAIASQLEKDAETILAANAQDMEQAEKDGIEASVQDRMLLTEDRLADMIDAVREIAKLPTPIGNVLTETTHAQGMSIEKTVVPLGVVAMIYEARPNVTVDAAALTFKTNNAVILRGSSSVLKTNMAMINSIQRALTAQQVDEHAIQLLTNTSYEFADQLLTLNDYVDVIIPRGGQGLIQNVVKKATVPVIETGAGNCHLFIDEEAKPNMALDIALNAKLQRTSVCNAIETILLHEKFDASPLLAELQKRNVRIYADDADLQGEGVQPVAGWDTEFLNESVRLKRVASVEEAIEHINRYGTKHSEAIVTENTAHANQFLQSVDASTVYHNVSTRFTDGFEFGFGAEIGISTQKLHARGPMGLDALTSTKYIVRGNGQTRG</sequence>
<keyword evidence="4 7" id="KW-0521">NADP</keyword>
<evidence type="ECO:0000256" key="1">
    <source>
        <dbReference type="ARBA" id="ARBA00004985"/>
    </source>
</evidence>
<evidence type="ECO:0000313" key="9">
    <source>
        <dbReference type="EMBL" id="MFD0942663.1"/>
    </source>
</evidence>